<dbReference type="Gene3D" id="3.40.190.90">
    <property type="match status" value="1"/>
</dbReference>
<sequence>MYQGPSSAAEHSPSPLAFTYALRAATEAAALAVHGGLRRGDRAAAARAGAAAMRRELETLGLSGTLVVGEAIDASAALLPPGLALGDADSDAAFDIAADPAEGTTYMTESGVNNALSVVVVAPKGSLFRPGPAFYMEKFAGPPAVRGRIDPTAPVAEKLRVLADCLDKPVSALTIYVLEKPRHRALVEAIQRAGARVALHPAGDVAGALMAAIPGSGVDAMMGTGGTPEGVIAAAAIGALGGEFLGRINPQLNTERMAVEAAGMDTRRWLGTADMAASQAVHFCATGIADGLLLNGVAATPEGMCTQSLLIAGGAPGRQVVTAWRRD</sequence>
<evidence type="ECO:0000313" key="8">
    <source>
        <dbReference type="EMBL" id="SOD95831.1"/>
    </source>
</evidence>
<dbReference type="OrthoDB" id="9779353at2"/>
<dbReference type="GO" id="GO:0005829">
    <property type="term" value="C:cytosol"/>
    <property type="evidence" value="ECO:0007669"/>
    <property type="project" value="TreeGrafter"/>
</dbReference>
<evidence type="ECO:0000256" key="1">
    <source>
        <dbReference type="ARBA" id="ARBA00001273"/>
    </source>
</evidence>
<evidence type="ECO:0000256" key="7">
    <source>
        <dbReference type="PIRNR" id="PIRNR004532"/>
    </source>
</evidence>
<keyword evidence="4" id="KW-0378">Hydrolase</keyword>
<evidence type="ECO:0000256" key="6">
    <source>
        <dbReference type="ARBA" id="ARBA00023277"/>
    </source>
</evidence>
<protein>
    <recommendedName>
        <fullName evidence="7">Fructose-1,6-bisphosphatase</fullName>
    </recommendedName>
</protein>
<dbReference type="PIRSF" id="PIRSF004532">
    <property type="entry name" value="GlpX"/>
    <property type="match status" value="1"/>
</dbReference>
<reference evidence="8 9" key="1">
    <citation type="submission" date="2017-09" db="EMBL/GenBank/DDBJ databases">
        <authorList>
            <person name="Ehlers B."/>
            <person name="Leendertz F.H."/>
        </authorList>
    </citation>
    <scope>NUCLEOTIDE SEQUENCE [LARGE SCALE GENOMIC DNA]</scope>
    <source>
        <strain evidence="8 9">USBA 140</strain>
    </source>
</reference>
<evidence type="ECO:0000256" key="3">
    <source>
        <dbReference type="ARBA" id="ARBA00022723"/>
    </source>
</evidence>
<proteinExistence type="inferred from homology"/>
<dbReference type="Pfam" id="PF03320">
    <property type="entry name" value="FBPase_glpX"/>
    <property type="match status" value="1"/>
</dbReference>
<organism evidence="8 9">
    <name type="scientific">Caenispirillum bisanense</name>
    <dbReference type="NCBI Taxonomy" id="414052"/>
    <lineage>
        <taxon>Bacteria</taxon>
        <taxon>Pseudomonadati</taxon>
        <taxon>Pseudomonadota</taxon>
        <taxon>Alphaproteobacteria</taxon>
        <taxon>Rhodospirillales</taxon>
        <taxon>Novispirillaceae</taxon>
        <taxon>Caenispirillum</taxon>
    </lineage>
</organism>
<gene>
    <name evidence="8" type="ORF">SAMN05421508_10518</name>
</gene>
<dbReference type="Gene3D" id="3.30.540.10">
    <property type="entry name" value="Fructose-1,6-Bisphosphatase, subunit A, domain 1"/>
    <property type="match status" value="1"/>
</dbReference>
<keyword evidence="3" id="KW-0479">Metal-binding</keyword>
<name>A0A286GJW8_9PROT</name>
<dbReference type="EMBL" id="OCNJ01000005">
    <property type="protein sequence ID" value="SOD95831.1"/>
    <property type="molecule type" value="Genomic_DNA"/>
</dbReference>
<accession>A0A286GJW8</accession>
<evidence type="ECO:0000313" key="9">
    <source>
        <dbReference type="Proteomes" id="UP000219621"/>
    </source>
</evidence>
<dbReference type="InterPro" id="IPR004464">
    <property type="entry name" value="FBPase_class-2/SBPase"/>
</dbReference>
<evidence type="ECO:0000256" key="2">
    <source>
        <dbReference type="ARBA" id="ARBA00008989"/>
    </source>
</evidence>
<dbReference type="GO" id="GO:0046872">
    <property type="term" value="F:metal ion binding"/>
    <property type="evidence" value="ECO:0007669"/>
    <property type="project" value="UniProtKB-KW"/>
</dbReference>
<dbReference type="Proteomes" id="UP000219621">
    <property type="component" value="Unassembled WGS sequence"/>
</dbReference>
<dbReference type="GO" id="GO:0042132">
    <property type="term" value="F:fructose 1,6-bisphosphate 1-phosphatase activity"/>
    <property type="evidence" value="ECO:0007669"/>
    <property type="project" value="UniProtKB-EC"/>
</dbReference>
<comment type="catalytic activity">
    <reaction evidence="1">
        <text>beta-D-fructose 1,6-bisphosphate + H2O = beta-D-fructose 6-phosphate + phosphate</text>
        <dbReference type="Rhea" id="RHEA:11064"/>
        <dbReference type="ChEBI" id="CHEBI:15377"/>
        <dbReference type="ChEBI" id="CHEBI:32966"/>
        <dbReference type="ChEBI" id="CHEBI:43474"/>
        <dbReference type="ChEBI" id="CHEBI:57634"/>
        <dbReference type="EC" id="3.1.3.11"/>
    </reaction>
</comment>
<evidence type="ECO:0000256" key="5">
    <source>
        <dbReference type="ARBA" id="ARBA00023211"/>
    </source>
</evidence>
<dbReference type="RefSeq" id="WP_097279410.1">
    <property type="nucleotide sequence ID" value="NZ_OCNJ01000005.1"/>
</dbReference>
<dbReference type="PANTHER" id="PTHR30447:SF0">
    <property type="entry name" value="FRUCTOSE-1,6-BISPHOSPHATASE 1 CLASS 2-RELATED"/>
    <property type="match status" value="1"/>
</dbReference>
<evidence type="ECO:0000256" key="4">
    <source>
        <dbReference type="ARBA" id="ARBA00022801"/>
    </source>
</evidence>
<keyword evidence="6 7" id="KW-0119">Carbohydrate metabolism</keyword>
<dbReference type="SUPFAM" id="SSF56655">
    <property type="entry name" value="Carbohydrate phosphatase"/>
    <property type="match status" value="1"/>
</dbReference>
<dbReference type="PANTHER" id="PTHR30447">
    <property type="entry name" value="FRUCTOSE-1,6-BISPHOSPHATASE CLASS 2"/>
    <property type="match status" value="1"/>
</dbReference>
<dbReference type="AlphaFoldDB" id="A0A286GJW8"/>
<dbReference type="GO" id="GO:0006071">
    <property type="term" value="P:glycerol metabolic process"/>
    <property type="evidence" value="ECO:0007669"/>
    <property type="project" value="InterPro"/>
</dbReference>
<comment type="similarity">
    <text evidence="2 7">Belongs to the FBPase class 2 family.</text>
</comment>
<dbReference type="GO" id="GO:0006094">
    <property type="term" value="P:gluconeogenesis"/>
    <property type="evidence" value="ECO:0007669"/>
    <property type="project" value="InterPro"/>
</dbReference>
<dbReference type="GO" id="GO:0030388">
    <property type="term" value="P:fructose 1,6-bisphosphate metabolic process"/>
    <property type="evidence" value="ECO:0007669"/>
    <property type="project" value="TreeGrafter"/>
</dbReference>
<keyword evidence="5" id="KW-0464">Manganese</keyword>
<keyword evidence="9" id="KW-1185">Reference proteome</keyword>